<reference evidence="1 2" key="1">
    <citation type="journal article" date="2015" name="Genome Announc.">
        <title>Expanding the biotechnology potential of lactobacilli through comparative genomics of 213 strains and associated genera.</title>
        <authorList>
            <person name="Sun Z."/>
            <person name="Harris H.M."/>
            <person name="McCann A."/>
            <person name="Guo C."/>
            <person name="Argimon S."/>
            <person name="Zhang W."/>
            <person name="Yang X."/>
            <person name="Jeffery I.B."/>
            <person name="Cooney J.C."/>
            <person name="Kagawa T.F."/>
            <person name="Liu W."/>
            <person name="Song Y."/>
            <person name="Salvetti E."/>
            <person name="Wrobel A."/>
            <person name="Rasinkangas P."/>
            <person name="Parkhill J."/>
            <person name="Rea M.C."/>
            <person name="O'Sullivan O."/>
            <person name="Ritari J."/>
            <person name="Douillard F.P."/>
            <person name="Paul Ross R."/>
            <person name="Yang R."/>
            <person name="Briner A.E."/>
            <person name="Felis G.E."/>
            <person name="de Vos W.M."/>
            <person name="Barrangou R."/>
            <person name="Klaenhammer T.R."/>
            <person name="Caufield P.W."/>
            <person name="Cui Y."/>
            <person name="Zhang H."/>
            <person name="O'Toole P.W."/>
        </authorList>
    </citation>
    <scope>NUCLEOTIDE SEQUENCE [LARGE SCALE GENOMIC DNA]</scope>
    <source>
        <strain evidence="1 2">DSM 23829</strain>
    </source>
</reference>
<evidence type="ECO:0000313" key="2">
    <source>
        <dbReference type="Proteomes" id="UP000052012"/>
    </source>
</evidence>
<comment type="caution">
    <text evidence="1">The sequence shown here is derived from an EMBL/GenBank/DDBJ whole genome shotgun (WGS) entry which is preliminary data.</text>
</comment>
<dbReference type="PATRIC" id="fig|1423781.4.peg.720"/>
<dbReference type="AlphaFoldDB" id="A0A0R2ALJ0"/>
<gene>
    <name evidence="1" type="ORF">FD06_GL000702</name>
</gene>
<protein>
    <recommendedName>
        <fullName evidence="3">Bacterial Pleckstrin homology domain-containing protein</fullName>
    </recommendedName>
</protein>
<keyword evidence="2" id="KW-1185">Reference proteome</keyword>
<dbReference type="EMBL" id="AYYQ01000036">
    <property type="protein sequence ID" value="KRM67551.1"/>
    <property type="molecule type" value="Genomic_DNA"/>
</dbReference>
<dbReference type="STRING" id="1423781.FD06_GL000702"/>
<sequence>MSNKITLKGNKMIVEPSSLDKIFSLTNKLTIPFEHINGATIDKDIVHTYKGLKRPGLSVSGQKWCGVFQLDGEKSFWNVSKSETPLVITLNHEKYDLLVLGIENANEIEKLINNLY</sequence>
<name>A0A0R2ALJ0_9LACO</name>
<dbReference type="RefSeq" id="WP_056967016.1">
    <property type="nucleotide sequence ID" value="NZ_AYYQ01000036.1"/>
</dbReference>
<organism evidence="1 2">
    <name type="scientific">Apilactobacillus ozensis DSM 23829 = JCM 17196</name>
    <dbReference type="NCBI Taxonomy" id="1423781"/>
    <lineage>
        <taxon>Bacteria</taxon>
        <taxon>Bacillati</taxon>
        <taxon>Bacillota</taxon>
        <taxon>Bacilli</taxon>
        <taxon>Lactobacillales</taxon>
        <taxon>Lactobacillaceae</taxon>
        <taxon>Apilactobacillus</taxon>
    </lineage>
</organism>
<proteinExistence type="predicted"/>
<dbReference type="Proteomes" id="UP000052012">
    <property type="component" value="Unassembled WGS sequence"/>
</dbReference>
<accession>A0A0R2ALJ0</accession>
<evidence type="ECO:0008006" key="3">
    <source>
        <dbReference type="Google" id="ProtNLM"/>
    </source>
</evidence>
<evidence type="ECO:0000313" key="1">
    <source>
        <dbReference type="EMBL" id="KRM67551.1"/>
    </source>
</evidence>
<dbReference type="OrthoDB" id="530515at2"/>